<dbReference type="Proteomes" id="UP000706926">
    <property type="component" value="Unassembled WGS sequence"/>
</dbReference>
<comment type="caution">
    <text evidence="1">The sequence shown here is derived from an EMBL/GenBank/DDBJ whole genome shotgun (WGS) entry which is preliminary data.</text>
</comment>
<keyword evidence="2" id="KW-1185">Reference proteome</keyword>
<accession>A0ABS4F5Q2</accession>
<organism evidence="1 2">
    <name type="scientific">Paenibacillus lactis</name>
    <dbReference type="NCBI Taxonomy" id="228574"/>
    <lineage>
        <taxon>Bacteria</taxon>
        <taxon>Bacillati</taxon>
        <taxon>Bacillota</taxon>
        <taxon>Bacilli</taxon>
        <taxon>Bacillales</taxon>
        <taxon>Paenibacillaceae</taxon>
        <taxon>Paenibacillus</taxon>
    </lineage>
</organism>
<sequence length="33" mass="3509">MKKGIGTGIANIPVLDALFYKDVQVNPIGLPLI</sequence>
<proteinExistence type="predicted"/>
<gene>
    <name evidence="1" type="ORF">J2Z18_000658</name>
</gene>
<name>A0ABS4F5Q2_9BACL</name>
<evidence type="ECO:0000313" key="1">
    <source>
        <dbReference type="EMBL" id="MBP1891586.1"/>
    </source>
</evidence>
<evidence type="ECO:0000313" key="2">
    <source>
        <dbReference type="Proteomes" id="UP000706926"/>
    </source>
</evidence>
<protein>
    <submittedName>
        <fullName evidence="1">Uncharacterized protein</fullName>
    </submittedName>
</protein>
<dbReference type="EMBL" id="JAGGKI010000002">
    <property type="protein sequence ID" value="MBP1891586.1"/>
    <property type="molecule type" value="Genomic_DNA"/>
</dbReference>
<reference evidence="1 2" key="1">
    <citation type="submission" date="2021-03" db="EMBL/GenBank/DDBJ databases">
        <title>Genomic Encyclopedia of Type Strains, Phase IV (KMG-IV): sequencing the most valuable type-strain genomes for metagenomic binning, comparative biology and taxonomic classification.</title>
        <authorList>
            <person name="Goeker M."/>
        </authorList>
    </citation>
    <scope>NUCLEOTIDE SEQUENCE [LARGE SCALE GENOMIC DNA]</scope>
    <source>
        <strain evidence="1 2">DSM 15596</strain>
    </source>
</reference>